<dbReference type="Proteomes" id="UP001499910">
    <property type="component" value="Unassembled WGS sequence"/>
</dbReference>
<name>A0ABP9L6Z6_9RHOB</name>
<sequence length="95" mass="10586">MCEPKGSEWFGASLKPKEDDMKLVTRFEAATLSTPELYGLRKEAFIAFTAAPRGSQEQREALVTMQTIEDELATRAPGLQILIRLAVRSAANFLR</sequence>
<comment type="caution">
    <text evidence="1">The sequence shown here is derived from an EMBL/GenBank/DDBJ whole genome shotgun (WGS) entry which is preliminary data.</text>
</comment>
<keyword evidence="2" id="KW-1185">Reference proteome</keyword>
<evidence type="ECO:0000313" key="2">
    <source>
        <dbReference type="Proteomes" id="UP001499910"/>
    </source>
</evidence>
<gene>
    <name evidence="1" type="ORF">GCM10023209_12690</name>
</gene>
<evidence type="ECO:0000313" key="1">
    <source>
        <dbReference type="EMBL" id="GAA5070206.1"/>
    </source>
</evidence>
<accession>A0ABP9L6Z6</accession>
<organism evidence="1 2">
    <name type="scientific">[Roseibacterium] beibuensis</name>
    <dbReference type="NCBI Taxonomy" id="1193142"/>
    <lineage>
        <taxon>Bacteria</taxon>
        <taxon>Pseudomonadati</taxon>
        <taxon>Pseudomonadota</taxon>
        <taxon>Alphaproteobacteria</taxon>
        <taxon>Rhodobacterales</taxon>
        <taxon>Roseobacteraceae</taxon>
        <taxon>Roseicyclus</taxon>
    </lineage>
</organism>
<protein>
    <submittedName>
        <fullName evidence="1">Uncharacterized protein</fullName>
    </submittedName>
</protein>
<reference evidence="2" key="1">
    <citation type="journal article" date="2019" name="Int. J. Syst. Evol. Microbiol.">
        <title>The Global Catalogue of Microorganisms (GCM) 10K type strain sequencing project: providing services to taxonomists for standard genome sequencing and annotation.</title>
        <authorList>
            <consortium name="The Broad Institute Genomics Platform"/>
            <consortium name="The Broad Institute Genome Sequencing Center for Infectious Disease"/>
            <person name="Wu L."/>
            <person name="Ma J."/>
        </authorList>
    </citation>
    <scope>NUCLEOTIDE SEQUENCE [LARGE SCALE GENOMIC DNA]</scope>
    <source>
        <strain evidence="2">JCM 18015</strain>
    </source>
</reference>
<dbReference type="EMBL" id="BAABHW010000002">
    <property type="protein sequence ID" value="GAA5070206.1"/>
    <property type="molecule type" value="Genomic_DNA"/>
</dbReference>
<proteinExistence type="predicted"/>